<evidence type="ECO:0000256" key="3">
    <source>
        <dbReference type="ARBA" id="ARBA00022857"/>
    </source>
</evidence>
<evidence type="ECO:0000259" key="6">
    <source>
        <dbReference type="Pfam" id="PF01182"/>
    </source>
</evidence>
<keyword evidence="9" id="KW-1185">Reference proteome</keyword>
<evidence type="ECO:0000256" key="4">
    <source>
        <dbReference type="ARBA" id="ARBA00023277"/>
    </source>
</evidence>
<gene>
    <name evidence="8" type="ORF">BSL78_25025</name>
</gene>
<organism evidence="8 9">
    <name type="scientific">Stichopus japonicus</name>
    <name type="common">Sea cucumber</name>
    <dbReference type="NCBI Taxonomy" id="307972"/>
    <lineage>
        <taxon>Eukaryota</taxon>
        <taxon>Metazoa</taxon>
        <taxon>Echinodermata</taxon>
        <taxon>Eleutherozoa</taxon>
        <taxon>Echinozoa</taxon>
        <taxon>Holothuroidea</taxon>
        <taxon>Aspidochirotacea</taxon>
        <taxon>Aspidochirotida</taxon>
        <taxon>Stichopodidae</taxon>
        <taxon>Apostichopus</taxon>
    </lineage>
</organism>
<comment type="caution">
    <text evidence="8">The sequence shown here is derived from an EMBL/GenBank/DDBJ whole genome shotgun (WGS) entry which is preliminary data.</text>
</comment>
<dbReference type="SMR" id="A0A2G8JR01"/>
<evidence type="ECO:0000313" key="9">
    <source>
        <dbReference type="Proteomes" id="UP000230750"/>
    </source>
</evidence>
<dbReference type="GO" id="GO:0009051">
    <property type="term" value="P:pentose-phosphate shunt, oxidative branch"/>
    <property type="evidence" value="ECO:0007669"/>
    <property type="project" value="TreeGrafter"/>
</dbReference>
<dbReference type="GO" id="GO:0050661">
    <property type="term" value="F:NADP binding"/>
    <property type="evidence" value="ECO:0007669"/>
    <property type="project" value="InterPro"/>
</dbReference>
<dbReference type="OrthoDB" id="60984at2759"/>
<feature type="domain" description="Glucose-6-phosphate dehydrogenase C-terminal" evidence="7">
    <location>
        <begin position="224"/>
        <end position="508"/>
    </location>
</feature>
<dbReference type="InterPro" id="IPR022674">
    <property type="entry name" value="G6P_DH_NAD-bd"/>
</dbReference>
<name>A0A2G8JR01_STIJA</name>
<dbReference type="Gene3D" id="3.30.360.10">
    <property type="entry name" value="Dihydrodipicolinate Reductase, domain 2"/>
    <property type="match status" value="1"/>
</dbReference>
<dbReference type="InterPro" id="IPR037171">
    <property type="entry name" value="NagB/RpiA_transferase-like"/>
</dbReference>
<dbReference type="UniPathway" id="UPA00115"/>
<dbReference type="EMBL" id="MRZV01001399">
    <property type="protein sequence ID" value="PIK38140.1"/>
    <property type="molecule type" value="Genomic_DNA"/>
</dbReference>
<dbReference type="InterPro" id="IPR001282">
    <property type="entry name" value="G6P_DH"/>
</dbReference>
<keyword evidence="2" id="KW-0313">Glucose metabolism</keyword>
<evidence type="ECO:0000259" key="5">
    <source>
        <dbReference type="Pfam" id="PF00479"/>
    </source>
</evidence>
<keyword evidence="3" id="KW-0521">NADP</keyword>
<dbReference type="GO" id="GO:0005783">
    <property type="term" value="C:endoplasmic reticulum"/>
    <property type="evidence" value="ECO:0007669"/>
    <property type="project" value="TreeGrafter"/>
</dbReference>
<sequence>MYLRTRWKRVFLLGIGIFLVLLGFKTYALDEQTPVANVVLIGATGDLAKKYLWQGFFNLFRGVKQNSLDLHFTGGTRLPFNTGNEQLTKILQDSVNCQARDEECLDSLHAFLDRVDYAQLKTADHYRDLCTSLTDGASSRREEGRIFYLSVPPFAYPEIVEHINQVCRPPDPRTWLKVVLEKPFGSSLNSAQELSVQLSKHLKEEEIYRIDHYLGKPGVRTILPFRHSNRDVLDPLWNHKYIDYIEIAMKETLDVKGRLSFYDKYGVIRDVMQNHLTEILGLVAMEIPNDLNPASVQKSKVDLFKDVLPVTSSQSVIGQYENYAREWMEETNQNPGNVTFTPTFAASILFINNQRWRGVPFVLMSGKKLLEKLSYVKVVFKNQAVCPTSVSWRKDSNCEAKQIVFVLSQSGSKYPHILLSKSFPKPILPRGIREDKTFPMEEFQVFNRPLSDYRVYAAASEDAYTSLIKDCFHGDRSNFVDTERLMASWVIWDNALKGLQKVMPRIYSPLQSQTGWLNFEVKGQTLQYTVQETHTDDYFQSSLASSYEADSSYFRNQPLYHGNAETTIEDLAKSIFEVAVSTVESKGKFHIAFPGGNSPKTLFSLLASRYRVSFPWENTHIWMVDERCVPRADPRSNFNSLQELLLRHIAIPHFNVHPMPTELINGLCNPEDKGPQVYAAEMSRHLERERLDFVVLGSAWMDTRRPYFQRAPH</sequence>
<dbReference type="SUPFAM" id="SSF51735">
    <property type="entry name" value="NAD(P)-binding Rossmann-fold domains"/>
    <property type="match status" value="1"/>
</dbReference>
<dbReference type="PANTHER" id="PTHR23429:SF7">
    <property type="entry name" value="GDH_6PGL ENDOPLASMIC BIFUNCTIONAL PROTEIN"/>
    <property type="match status" value="1"/>
</dbReference>
<dbReference type="InterPro" id="IPR036291">
    <property type="entry name" value="NAD(P)-bd_dom_sf"/>
</dbReference>
<feature type="domain" description="Glucose-6-phosphate dehydrogenase NAD-binding" evidence="5">
    <location>
        <begin position="39"/>
        <end position="219"/>
    </location>
</feature>
<dbReference type="AlphaFoldDB" id="A0A2G8JR01"/>
<dbReference type="STRING" id="307972.A0A2G8JR01"/>
<evidence type="ECO:0000259" key="7">
    <source>
        <dbReference type="Pfam" id="PF02781"/>
    </source>
</evidence>
<dbReference type="Proteomes" id="UP000230750">
    <property type="component" value="Unassembled WGS sequence"/>
</dbReference>
<dbReference type="GO" id="GO:0004345">
    <property type="term" value="F:glucose-6-phosphate dehydrogenase activity"/>
    <property type="evidence" value="ECO:0007669"/>
    <property type="project" value="InterPro"/>
</dbReference>
<dbReference type="Pfam" id="PF00479">
    <property type="entry name" value="G6PD_N"/>
    <property type="match status" value="1"/>
</dbReference>
<dbReference type="Gene3D" id="3.40.50.720">
    <property type="entry name" value="NAD(P)-binding Rossmann-like Domain"/>
    <property type="match status" value="1"/>
</dbReference>
<dbReference type="Pfam" id="PF01182">
    <property type="entry name" value="Glucosamine_iso"/>
    <property type="match status" value="1"/>
</dbReference>
<comment type="pathway">
    <text evidence="1">Carbohydrate degradation; pentose phosphate pathway.</text>
</comment>
<dbReference type="SUPFAM" id="SSF55347">
    <property type="entry name" value="Glyceraldehyde-3-phosphate dehydrogenase-like, C-terminal domain"/>
    <property type="match status" value="1"/>
</dbReference>
<keyword evidence="4" id="KW-0119">Carbohydrate metabolism</keyword>
<dbReference type="PRINTS" id="PR00079">
    <property type="entry name" value="G6PDHDRGNASE"/>
</dbReference>
<dbReference type="InterPro" id="IPR022675">
    <property type="entry name" value="G6P_DH_C"/>
</dbReference>
<dbReference type="InterPro" id="IPR006148">
    <property type="entry name" value="Glc/Gal-6P_isomerase"/>
</dbReference>
<dbReference type="SUPFAM" id="SSF100950">
    <property type="entry name" value="NagB/RpiA/CoA transferase-like"/>
    <property type="match status" value="1"/>
</dbReference>
<dbReference type="GO" id="GO:0006006">
    <property type="term" value="P:glucose metabolic process"/>
    <property type="evidence" value="ECO:0007669"/>
    <property type="project" value="UniProtKB-KW"/>
</dbReference>
<accession>A0A2G8JR01</accession>
<protein>
    <submittedName>
        <fullName evidence="8">Putative GDH/6PGL endoplasmic bifunctional protein</fullName>
    </submittedName>
</protein>
<dbReference type="Pfam" id="PF02781">
    <property type="entry name" value="G6PD_C"/>
    <property type="match status" value="1"/>
</dbReference>
<feature type="domain" description="Glucosamine/galactosamine-6-phosphate isomerase" evidence="6">
    <location>
        <begin position="564"/>
        <end position="697"/>
    </location>
</feature>
<evidence type="ECO:0000256" key="1">
    <source>
        <dbReference type="ARBA" id="ARBA00004959"/>
    </source>
</evidence>
<reference evidence="8 9" key="1">
    <citation type="journal article" date="2017" name="PLoS Biol.">
        <title>The sea cucumber genome provides insights into morphological evolution and visceral regeneration.</title>
        <authorList>
            <person name="Zhang X."/>
            <person name="Sun L."/>
            <person name="Yuan J."/>
            <person name="Sun Y."/>
            <person name="Gao Y."/>
            <person name="Zhang L."/>
            <person name="Li S."/>
            <person name="Dai H."/>
            <person name="Hamel J.F."/>
            <person name="Liu C."/>
            <person name="Yu Y."/>
            <person name="Liu S."/>
            <person name="Lin W."/>
            <person name="Guo K."/>
            <person name="Jin S."/>
            <person name="Xu P."/>
            <person name="Storey K.B."/>
            <person name="Huan P."/>
            <person name="Zhang T."/>
            <person name="Zhou Y."/>
            <person name="Zhang J."/>
            <person name="Lin C."/>
            <person name="Li X."/>
            <person name="Xing L."/>
            <person name="Huo D."/>
            <person name="Sun M."/>
            <person name="Wang L."/>
            <person name="Mercier A."/>
            <person name="Li F."/>
            <person name="Yang H."/>
            <person name="Xiang J."/>
        </authorList>
    </citation>
    <scope>NUCLEOTIDE SEQUENCE [LARGE SCALE GENOMIC DNA]</scope>
    <source>
        <strain evidence="8">Shaxun</strain>
        <tissue evidence="8">Muscle</tissue>
    </source>
</reference>
<dbReference type="PANTHER" id="PTHR23429">
    <property type="entry name" value="GLUCOSE-6-PHOSPHATE 1-DEHYDROGENASE G6PD"/>
    <property type="match status" value="1"/>
</dbReference>
<proteinExistence type="predicted"/>
<dbReference type="Gene3D" id="3.40.50.1360">
    <property type="match status" value="1"/>
</dbReference>
<evidence type="ECO:0000313" key="8">
    <source>
        <dbReference type="EMBL" id="PIK38140.1"/>
    </source>
</evidence>
<evidence type="ECO:0000256" key="2">
    <source>
        <dbReference type="ARBA" id="ARBA00022526"/>
    </source>
</evidence>